<comment type="caution">
    <text evidence="1">The sequence shown here is derived from an EMBL/GenBank/DDBJ whole genome shotgun (WGS) entry which is preliminary data.</text>
</comment>
<evidence type="ECO:0000313" key="2">
    <source>
        <dbReference type="Proteomes" id="UP001498469"/>
    </source>
</evidence>
<evidence type="ECO:0000313" key="1">
    <source>
        <dbReference type="EMBL" id="MEF2115358.1"/>
    </source>
</evidence>
<dbReference type="EMBL" id="JAZHFS010000053">
    <property type="protein sequence ID" value="MEF2115358.1"/>
    <property type="molecule type" value="Genomic_DNA"/>
</dbReference>
<dbReference type="RefSeq" id="WP_216255788.1">
    <property type="nucleotide sequence ID" value="NZ_JAZHFS010000053.1"/>
</dbReference>
<sequence length="180" mass="20846">MVEVKNNIMIKMGWKYLSYINGEEKIVFKIEPMVGEADIIYTPNDEIWKACDSKWASQNRKKILNDIKSVEWNRNIAFNECNIGLKCMPVDKTEIEEGTMESTKAAKEFQTLYLFDPDKKVEKEQAHELWCTLEKRFAKGVEGKVTIYANSIIENSVFNKISIVTLLENDKVILNIVDNK</sequence>
<proteinExistence type="predicted"/>
<gene>
    <name evidence="1" type="ORF">SJI18_24115</name>
</gene>
<accession>A0ABU7UY94</accession>
<reference evidence="1 2" key="1">
    <citation type="submission" date="2023-11" db="EMBL/GenBank/DDBJ databases">
        <title>Draft genome sequence of a psychrophilic Clostridium strain from permafrost water brine.</title>
        <authorList>
            <person name="Shcherbakova V.A."/>
            <person name="Trubitsyn V.E."/>
            <person name="Zakharyuk A.G."/>
        </authorList>
    </citation>
    <scope>NUCLEOTIDE SEQUENCE [LARGE SCALE GENOMIC DNA]</scope>
    <source>
        <strain evidence="1 2">14F</strain>
    </source>
</reference>
<protein>
    <submittedName>
        <fullName evidence="1">Uncharacterized protein</fullName>
    </submittedName>
</protein>
<name>A0ABU7UY94_9CLOT</name>
<organism evidence="1 2">
    <name type="scientific">Clostridium frigoriphilum</name>
    <dbReference type="NCBI Taxonomy" id="443253"/>
    <lineage>
        <taxon>Bacteria</taxon>
        <taxon>Bacillati</taxon>
        <taxon>Bacillota</taxon>
        <taxon>Clostridia</taxon>
        <taxon>Eubacteriales</taxon>
        <taxon>Clostridiaceae</taxon>
        <taxon>Clostridium</taxon>
    </lineage>
</organism>
<dbReference type="Proteomes" id="UP001498469">
    <property type="component" value="Unassembled WGS sequence"/>
</dbReference>
<keyword evidence="2" id="KW-1185">Reference proteome</keyword>